<evidence type="ECO:0000313" key="2">
    <source>
        <dbReference type="Proteomes" id="UP001058098"/>
    </source>
</evidence>
<organism evidence="1 2">
    <name type="scientific">Mesorhizobium onobrychidis</name>
    <dbReference type="NCBI Taxonomy" id="2775404"/>
    <lineage>
        <taxon>Bacteria</taxon>
        <taxon>Pseudomonadati</taxon>
        <taxon>Pseudomonadota</taxon>
        <taxon>Alphaproteobacteria</taxon>
        <taxon>Hyphomicrobiales</taxon>
        <taxon>Phyllobacteriaceae</taxon>
        <taxon>Mesorhizobium</taxon>
    </lineage>
</organism>
<keyword evidence="2" id="KW-1185">Reference proteome</keyword>
<name>A0ABY5R4E4_9HYPH</name>
<reference evidence="1" key="1">
    <citation type="submission" date="2020-09" db="EMBL/GenBank/DDBJ databases">
        <title>Rhizobia associated with sainfoin plants.</title>
        <authorList>
            <person name="Asharfi S."/>
            <person name="Kuzmanovic N."/>
            <person name="Bunk B."/>
            <person name="Sproeer C."/>
            <person name="Becker M."/>
            <person name="Thuenen T."/>
        </authorList>
    </citation>
    <scope>NUCLEOTIDE SEQUENCE</scope>
    <source>
        <strain evidence="1">OM4</strain>
    </source>
</reference>
<dbReference type="EMBL" id="CP062229">
    <property type="protein sequence ID" value="UVC18193.1"/>
    <property type="molecule type" value="Genomic_DNA"/>
</dbReference>
<dbReference type="Gene3D" id="1.25.40.10">
    <property type="entry name" value="Tetratricopeptide repeat domain"/>
    <property type="match status" value="1"/>
</dbReference>
<evidence type="ECO:0008006" key="3">
    <source>
        <dbReference type="Google" id="ProtNLM"/>
    </source>
</evidence>
<protein>
    <recommendedName>
        <fullName evidence="3">Tetratricopeptide repeat protein</fullName>
    </recommendedName>
</protein>
<sequence>MLLGEQTPAAVLAAADDLDVTTKTGQVCEANFYTAELNRLQGHDDEALRLYKIAVGTCPRNFDEYRAARLALRELGMRP</sequence>
<accession>A0ABY5R4E4</accession>
<gene>
    <name evidence="1" type="ORF">IHQ72_14555</name>
</gene>
<evidence type="ECO:0000313" key="1">
    <source>
        <dbReference type="EMBL" id="UVC18193.1"/>
    </source>
</evidence>
<proteinExistence type="predicted"/>
<dbReference type="Proteomes" id="UP001058098">
    <property type="component" value="Chromosome"/>
</dbReference>
<dbReference type="RefSeq" id="WP_258123078.1">
    <property type="nucleotide sequence ID" value="NZ_CP062229.1"/>
</dbReference>
<dbReference type="SUPFAM" id="SSF48452">
    <property type="entry name" value="TPR-like"/>
    <property type="match status" value="1"/>
</dbReference>
<dbReference type="InterPro" id="IPR011990">
    <property type="entry name" value="TPR-like_helical_dom_sf"/>
</dbReference>